<evidence type="ECO:0000313" key="2">
    <source>
        <dbReference type="Proteomes" id="UP001224325"/>
    </source>
</evidence>
<reference evidence="1" key="1">
    <citation type="submission" date="2024-04" db="EMBL/GenBank/DDBJ databases">
        <title>Mariniflexile litorale, isolated from the shallow sediments of the Sea of Japan.</title>
        <authorList>
            <person name="Romanenko L."/>
            <person name="Isaeva M."/>
        </authorList>
    </citation>
    <scope>NUCLEOTIDE SEQUENCE [LARGE SCALE GENOMIC DNA]</scope>
    <source>
        <strain evidence="1">KMM 9835</strain>
    </source>
</reference>
<dbReference type="Proteomes" id="UP001224325">
    <property type="component" value="Chromosome"/>
</dbReference>
<dbReference type="EMBL" id="CP155618">
    <property type="protein sequence ID" value="XBL15011.1"/>
    <property type="molecule type" value="Genomic_DNA"/>
</dbReference>
<protein>
    <submittedName>
        <fullName evidence="1">6-bladed beta-propeller</fullName>
    </submittedName>
</protein>
<organism evidence="1 2">
    <name type="scientific">Mariniflexile litorale</name>
    <dbReference type="NCBI Taxonomy" id="3045158"/>
    <lineage>
        <taxon>Bacteria</taxon>
        <taxon>Pseudomonadati</taxon>
        <taxon>Bacteroidota</taxon>
        <taxon>Flavobacteriia</taxon>
        <taxon>Flavobacteriales</taxon>
        <taxon>Flavobacteriaceae</taxon>
        <taxon>Mariniflexile</taxon>
    </lineage>
</organism>
<dbReference type="RefSeq" id="WP_308990455.1">
    <property type="nucleotide sequence ID" value="NZ_CP155618.1"/>
</dbReference>
<dbReference type="SUPFAM" id="SSF63825">
    <property type="entry name" value="YWTD domain"/>
    <property type="match status" value="1"/>
</dbReference>
<dbReference type="AlphaFoldDB" id="A0AAU7EHT5"/>
<dbReference type="Gene3D" id="2.120.10.30">
    <property type="entry name" value="TolB, C-terminal domain"/>
    <property type="match status" value="1"/>
</dbReference>
<dbReference type="InterPro" id="IPR011042">
    <property type="entry name" value="6-blade_b-propeller_TolB-like"/>
</dbReference>
<sequence>MKNNFYVILVFFLISCKESNDVNPLVNNNIKSIKIDLNEEAVEGNFDEYFSSSYLIQLETNEFSIISKIDRISFYNNRIYILDKKLNSVFIFSDKGKFLYKIKNIGKGPHEYISLTDFGIDEVNKQIVVYADKPYKVIVYDLLGEFIEEKKLDKLYSNIALMNGKMVLLNNETNREYMLQEYDLSTNKKNSFLESNEIDEFYSEYALETPCIIKDRNIKICLPYSDIIYEYNKNGFTAKYSLDFGRNKMPNKIYEQKVNIFDVYNYANENNYGWGISNFRETKDYITFSYLLNKLVIYSKKTKKSEVINSFYHKGLPFINYFAHDGNDNKLISKFPAESFKNEMNTCKSKYPKKWSEIPDNIKKIAEDINIDDNPLLIVYQFKNINN</sequence>
<keyword evidence="2" id="KW-1185">Reference proteome</keyword>
<accession>A0AAU7EHT5</accession>
<name>A0AAU7EHT5_9FLAO</name>
<evidence type="ECO:0000313" key="1">
    <source>
        <dbReference type="EMBL" id="XBL15011.1"/>
    </source>
</evidence>
<gene>
    <name evidence="1" type="ORF">QLS71_003095</name>
</gene>
<dbReference type="Pfam" id="PF17170">
    <property type="entry name" value="DUF5128"/>
    <property type="match status" value="1"/>
</dbReference>
<proteinExistence type="predicted"/>
<dbReference type="KEGG" id="mlil:QLS71_003095"/>
<dbReference type="PROSITE" id="PS51257">
    <property type="entry name" value="PROKAR_LIPOPROTEIN"/>
    <property type="match status" value="1"/>
</dbReference>